<comment type="caution">
    <text evidence="1">The sequence shown here is derived from an EMBL/GenBank/DDBJ whole genome shotgun (WGS) entry which is preliminary data.</text>
</comment>
<sequence length="65" mass="7576">MYDLIDLNNNKRVATYANIEEAQTFRGLVAFEWSEKYHTTEKQALNRLKLVPTGYEEIGGAYEFD</sequence>
<name>A0ABU3QLI4_9ACTN</name>
<accession>A0ABU3QLI4</accession>
<dbReference type="RefSeq" id="WP_315878382.1">
    <property type="nucleotide sequence ID" value="NZ_JAWCTQ010000016.1"/>
</dbReference>
<protein>
    <submittedName>
        <fullName evidence="1">Uncharacterized protein</fullName>
    </submittedName>
</protein>
<proteinExistence type="predicted"/>
<evidence type="ECO:0000313" key="2">
    <source>
        <dbReference type="Proteomes" id="UP001250181"/>
    </source>
</evidence>
<organism evidence="1 2">
    <name type="scientific">Streptomyces tamarix</name>
    <dbReference type="NCBI Taxonomy" id="3078565"/>
    <lineage>
        <taxon>Bacteria</taxon>
        <taxon>Bacillati</taxon>
        <taxon>Actinomycetota</taxon>
        <taxon>Actinomycetes</taxon>
        <taxon>Kitasatosporales</taxon>
        <taxon>Streptomycetaceae</taxon>
        <taxon>Streptomyces</taxon>
    </lineage>
</organism>
<keyword evidence="2" id="KW-1185">Reference proteome</keyword>
<dbReference type="Proteomes" id="UP001250181">
    <property type="component" value="Unassembled WGS sequence"/>
</dbReference>
<gene>
    <name evidence="1" type="ORF">RND61_14680</name>
</gene>
<dbReference type="EMBL" id="JAWCTQ010000016">
    <property type="protein sequence ID" value="MDT9683308.1"/>
    <property type="molecule type" value="Genomic_DNA"/>
</dbReference>
<evidence type="ECO:0000313" key="1">
    <source>
        <dbReference type="EMBL" id="MDT9683308.1"/>
    </source>
</evidence>
<reference evidence="1 2" key="1">
    <citation type="submission" date="2023-09" db="EMBL/GenBank/DDBJ databases">
        <title>Streptomyces sp. nov.: A antagonism against Alternaria gaisen Producing Streptochlin, Isolated from Tamarix root soil.</title>
        <authorList>
            <person name="Chen Y."/>
        </authorList>
    </citation>
    <scope>NUCLEOTIDE SEQUENCE [LARGE SCALE GENOMIC DNA]</scope>
    <source>
        <strain evidence="1 2">TRM76323</strain>
    </source>
</reference>